<evidence type="ECO:0000313" key="1">
    <source>
        <dbReference type="EMBL" id="BBX69420.1"/>
    </source>
</evidence>
<sequence length="133" mass="14361">MIRPAQVVLPLLRAALPGASVVSEVPDVDYRTFPLVLVRRAGGPRLAKAPRLMSLPEIELSVYSDEGLVECEQLYEDALEALYAAQHAQTVVPDVGYLHSIREAQGATDAESPFADSWAVAGTIRLGVRAPRP</sequence>
<name>A0A7I7MC38_9MYCO</name>
<dbReference type="Proteomes" id="UP000466514">
    <property type="component" value="Chromosome"/>
</dbReference>
<accession>A0A7I7MC38</accession>
<evidence type="ECO:0000313" key="2">
    <source>
        <dbReference type="Proteomes" id="UP000466514"/>
    </source>
</evidence>
<keyword evidence="2" id="KW-1185">Reference proteome</keyword>
<gene>
    <name evidence="1" type="ORF">MPSYJ_28810</name>
</gene>
<reference evidence="1 2" key="1">
    <citation type="journal article" date="2019" name="Emerg. Microbes Infect.">
        <title>Comprehensive subspecies identification of 175 nontuberculous mycobacteria species based on 7547 genomic profiles.</title>
        <authorList>
            <person name="Matsumoto Y."/>
            <person name="Kinjo T."/>
            <person name="Motooka D."/>
            <person name="Nabeya D."/>
            <person name="Jung N."/>
            <person name="Uechi K."/>
            <person name="Horii T."/>
            <person name="Iida T."/>
            <person name="Fujita J."/>
            <person name="Nakamura S."/>
        </authorList>
    </citation>
    <scope>NUCLEOTIDE SEQUENCE [LARGE SCALE GENOMIC DNA]</scope>
    <source>
        <strain evidence="1 2">JCM 13323</strain>
    </source>
</reference>
<proteinExistence type="predicted"/>
<protein>
    <recommendedName>
        <fullName evidence="3">Tail terminator</fullName>
    </recommendedName>
</protein>
<dbReference type="EMBL" id="AP022574">
    <property type="protein sequence ID" value="BBX69420.1"/>
    <property type="molecule type" value="Genomic_DNA"/>
</dbReference>
<organism evidence="1 2">
    <name type="scientific">Mycolicibacterium psychrotolerans</name>
    <dbReference type="NCBI Taxonomy" id="216929"/>
    <lineage>
        <taxon>Bacteria</taxon>
        <taxon>Bacillati</taxon>
        <taxon>Actinomycetota</taxon>
        <taxon>Actinomycetes</taxon>
        <taxon>Mycobacteriales</taxon>
        <taxon>Mycobacteriaceae</taxon>
        <taxon>Mycolicibacterium</taxon>
    </lineage>
</organism>
<evidence type="ECO:0008006" key="3">
    <source>
        <dbReference type="Google" id="ProtNLM"/>
    </source>
</evidence>
<dbReference type="KEGG" id="mpsc:MPSYJ_28810"/>
<dbReference type="AlphaFoldDB" id="A0A7I7MC38"/>